<evidence type="ECO:0000256" key="4">
    <source>
        <dbReference type="ARBA" id="ARBA00022692"/>
    </source>
</evidence>
<keyword evidence="4 8" id="KW-0812">Transmembrane</keyword>
<accession>B5W9W6</accession>
<keyword evidence="5 8" id="KW-1133">Transmembrane helix</keyword>
<evidence type="ECO:0000313" key="11">
    <source>
        <dbReference type="Proteomes" id="UP000004061"/>
    </source>
</evidence>
<dbReference type="EMBL" id="ABYK01000097">
    <property type="protein sequence ID" value="EDZ91674.1"/>
    <property type="molecule type" value="Genomic_DNA"/>
</dbReference>
<proteinExistence type="predicted"/>
<dbReference type="RefSeq" id="WP_006670889.1">
    <property type="nucleotide sequence ID" value="NZ_ABYK01000097.1"/>
</dbReference>
<dbReference type="GO" id="GO:0005886">
    <property type="term" value="C:plasma membrane"/>
    <property type="evidence" value="ECO:0007669"/>
    <property type="project" value="UniProtKB-SubCell"/>
</dbReference>
<dbReference type="PANTHER" id="PTHR32507:SF7">
    <property type="entry name" value="K(+)_H(+) ANTIPORTER NHAP2"/>
    <property type="match status" value="1"/>
</dbReference>
<organism evidence="10 11">
    <name type="scientific">Limnospira maxima CS-328</name>
    <dbReference type="NCBI Taxonomy" id="513049"/>
    <lineage>
        <taxon>Bacteria</taxon>
        <taxon>Bacillati</taxon>
        <taxon>Cyanobacteriota</taxon>
        <taxon>Cyanophyceae</taxon>
        <taxon>Oscillatoriophycideae</taxon>
        <taxon>Oscillatoriales</taxon>
        <taxon>Sirenicapillariaceae</taxon>
        <taxon>Limnospira</taxon>
    </lineage>
</organism>
<dbReference type="PANTHER" id="PTHR32507">
    <property type="entry name" value="NA(+)/H(+) ANTIPORTER 1"/>
    <property type="match status" value="1"/>
</dbReference>
<evidence type="ECO:0000256" key="1">
    <source>
        <dbReference type="ARBA" id="ARBA00004651"/>
    </source>
</evidence>
<evidence type="ECO:0000256" key="7">
    <source>
        <dbReference type="ARBA" id="ARBA00023136"/>
    </source>
</evidence>
<evidence type="ECO:0000313" key="10">
    <source>
        <dbReference type="EMBL" id="EDZ91674.1"/>
    </source>
</evidence>
<keyword evidence="2" id="KW-0813">Transport</keyword>
<keyword evidence="11" id="KW-1185">Reference proteome</keyword>
<name>B5W9W6_LIMMA</name>
<reference evidence="10 11" key="1">
    <citation type="journal article" date="2011" name="Appl. Environ. Microbiol.">
        <title>Contribution of a Sodium Ion Gradient to Energy Conservation during Fermentation in the Cyanobacterium Arthrospira (Spirulina) maxima CS-328.</title>
        <authorList>
            <person name="Carrieri D."/>
            <person name="Ananyev G."/>
            <person name="Lenz O."/>
            <person name="Bryant D.A."/>
            <person name="Dismukes G.C."/>
        </authorList>
    </citation>
    <scope>NUCLEOTIDE SEQUENCE [LARGE SCALE GENOMIC DNA]</scope>
    <source>
        <strain evidence="10 11">CS-328</strain>
    </source>
</reference>
<keyword evidence="6" id="KW-0406">Ion transport</keyword>
<feature type="domain" description="Cation/H+ exchanger transmembrane" evidence="9">
    <location>
        <begin position="2"/>
        <end position="57"/>
    </location>
</feature>
<dbReference type="AlphaFoldDB" id="B5W9W6"/>
<evidence type="ECO:0000256" key="5">
    <source>
        <dbReference type="ARBA" id="ARBA00022989"/>
    </source>
</evidence>
<feature type="non-terminal residue" evidence="10">
    <location>
        <position position="1"/>
    </location>
</feature>
<feature type="transmembrane region" description="Helical" evidence="8">
    <location>
        <begin position="7"/>
        <end position="26"/>
    </location>
</feature>
<evidence type="ECO:0000259" key="9">
    <source>
        <dbReference type="Pfam" id="PF00999"/>
    </source>
</evidence>
<comment type="subcellular location">
    <subcellularLocation>
        <location evidence="1">Cell membrane</location>
        <topology evidence="1">Multi-pass membrane protein</topology>
    </subcellularLocation>
</comment>
<dbReference type="InterPro" id="IPR006153">
    <property type="entry name" value="Cation/H_exchanger_TM"/>
</dbReference>
<evidence type="ECO:0000256" key="3">
    <source>
        <dbReference type="ARBA" id="ARBA00022449"/>
    </source>
</evidence>
<comment type="caution">
    <text evidence="10">The sequence shown here is derived from an EMBL/GenBank/DDBJ whole genome shotgun (WGS) entry which is preliminary data.</text>
</comment>
<dbReference type="GO" id="GO:1902600">
    <property type="term" value="P:proton transmembrane transport"/>
    <property type="evidence" value="ECO:0007669"/>
    <property type="project" value="InterPro"/>
</dbReference>
<dbReference type="Pfam" id="PF00999">
    <property type="entry name" value="Na_H_Exchanger"/>
    <property type="match status" value="1"/>
</dbReference>
<gene>
    <name evidence="10" type="ORF">AmaxDRAFT_5566</name>
</gene>
<evidence type="ECO:0000256" key="8">
    <source>
        <dbReference type="SAM" id="Phobius"/>
    </source>
</evidence>
<evidence type="ECO:0000256" key="2">
    <source>
        <dbReference type="ARBA" id="ARBA00022448"/>
    </source>
</evidence>
<feature type="transmembrane region" description="Helical" evidence="8">
    <location>
        <begin position="32"/>
        <end position="51"/>
    </location>
</feature>
<protein>
    <submittedName>
        <fullName evidence="10">Potassium/proton antiporter</fullName>
    </submittedName>
</protein>
<keyword evidence="3" id="KW-0050">Antiport</keyword>
<dbReference type="GO" id="GO:0015297">
    <property type="term" value="F:antiporter activity"/>
    <property type="evidence" value="ECO:0007669"/>
    <property type="project" value="UniProtKB-KW"/>
</dbReference>
<keyword evidence="7 8" id="KW-0472">Membrane</keyword>
<evidence type="ECO:0000256" key="6">
    <source>
        <dbReference type="ARBA" id="ARBA00023065"/>
    </source>
</evidence>
<sequence>ELFVSWVGLRGAVPIVLATFPLTAGIQGANQIFHVIFFMVIVSLLVQGLSLSPLANKLDLMAESEN</sequence>
<dbReference type="Proteomes" id="UP000004061">
    <property type="component" value="Unassembled WGS sequence"/>
</dbReference>